<accession>A0A0F5IDA9</accession>
<keyword evidence="3" id="KW-1185">Reference proteome</keyword>
<proteinExistence type="predicted"/>
<dbReference type="AlphaFoldDB" id="A0A0F5IDA9"/>
<evidence type="ECO:0000313" key="2">
    <source>
        <dbReference type="EMBL" id="KKB43330.1"/>
    </source>
</evidence>
<reference evidence="2" key="1">
    <citation type="submission" date="2015-02" db="EMBL/GenBank/DDBJ databases">
        <title>Genome Assembly of Bacillaceae bacterium MTCC 8252.</title>
        <authorList>
            <person name="Verma A."/>
            <person name="Khatri I."/>
            <person name="Mual P."/>
            <person name="Subramanian S."/>
            <person name="Krishnamurthi S."/>
        </authorList>
    </citation>
    <scope>NUCLEOTIDE SEQUENCE [LARGE SCALE GENOMIC DNA]</scope>
    <source>
        <strain evidence="2">MTCC 8252</strain>
    </source>
</reference>
<feature type="region of interest" description="Disordered" evidence="1">
    <location>
        <begin position="1"/>
        <end position="21"/>
    </location>
</feature>
<gene>
    <name evidence="2" type="ORF">QY95_01575</name>
</gene>
<dbReference type="Proteomes" id="UP000031563">
    <property type="component" value="Unassembled WGS sequence"/>
</dbReference>
<sequence length="76" mass="8598">MTPESRNVPANEVDPHFDGKRESIIADPLGSAQMGVRVDPQQSTNPFHVKSSHVDKEMERFKEFFEGNTESLQDKP</sequence>
<organism evidence="2 3">
    <name type="scientific">Bacillus thermotolerans</name>
    <name type="common">Quasibacillus thermotolerans</name>
    <dbReference type="NCBI Taxonomy" id="1221996"/>
    <lineage>
        <taxon>Bacteria</taxon>
        <taxon>Bacillati</taxon>
        <taxon>Bacillota</taxon>
        <taxon>Bacilli</taxon>
        <taxon>Bacillales</taxon>
        <taxon>Bacillaceae</taxon>
        <taxon>Bacillus</taxon>
    </lineage>
</organism>
<dbReference type="OrthoDB" id="2971589at2"/>
<evidence type="ECO:0000313" key="3">
    <source>
        <dbReference type="Proteomes" id="UP000031563"/>
    </source>
</evidence>
<protein>
    <submittedName>
        <fullName evidence="2">Uncharacterized protein</fullName>
    </submittedName>
</protein>
<name>A0A0F5IDA9_BACTR</name>
<dbReference type="STRING" id="1221996.QY95_01575"/>
<dbReference type="EMBL" id="JWIR02000003">
    <property type="protein sequence ID" value="KKB43330.1"/>
    <property type="molecule type" value="Genomic_DNA"/>
</dbReference>
<dbReference type="RefSeq" id="WP_125444149.1">
    <property type="nucleotide sequence ID" value="NZ_JWIR02000003.1"/>
</dbReference>
<evidence type="ECO:0000256" key="1">
    <source>
        <dbReference type="SAM" id="MobiDB-lite"/>
    </source>
</evidence>
<comment type="caution">
    <text evidence="2">The sequence shown here is derived from an EMBL/GenBank/DDBJ whole genome shotgun (WGS) entry which is preliminary data.</text>
</comment>